<evidence type="ECO:0000256" key="1">
    <source>
        <dbReference type="ARBA" id="ARBA00010690"/>
    </source>
</evidence>
<proteinExistence type="inferred from homology"/>
<accession>A0ABW3SZ44</accession>
<dbReference type="InterPro" id="IPR029025">
    <property type="entry name" value="T3SS_substrate_exporter_C"/>
</dbReference>
<keyword evidence="3" id="KW-1185">Reference proteome</keyword>
<dbReference type="Proteomes" id="UP001597216">
    <property type="component" value="Unassembled WGS sequence"/>
</dbReference>
<name>A0ABW3SZ44_9CAUL</name>
<dbReference type="Pfam" id="PF01312">
    <property type="entry name" value="Bac_export_2"/>
    <property type="match status" value="1"/>
</dbReference>
<evidence type="ECO:0000313" key="2">
    <source>
        <dbReference type="EMBL" id="MFD1189900.1"/>
    </source>
</evidence>
<sequence>MTDQAAHRRVAVALKYDAPGAPKVVASGAGLTGDKIIAVAQAHGVPMTYNPPLAQALSTLELETEIPERLYVAVAEVLSFLLAAAEPD</sequence>
<reference evidence="3" key="1">
    <citation type="journal article" date="2019" name="Int. J. Syst. Evol. Microbiol.">
        <title>The Global Catalogue of Microorganisms (GCM) 10K type strain sequencing project: providing services to taxonomists for standard genome sequencing and annotation.</title>
        <authorList>
            <consortium name="The Broad Institute Genomics Platform"/>
            <consortium name="The Broad Institute Genome Sequencing Center for Infectious Disease"/>
            <person name="Wu L."/>
            <person name="Ma J."/>
        </authorList>
    </citation>
    <scope>NUCLEOTIDE SEQUENCE [LARGE SCALE GENOMIC DNA]</scope>
    <source>
        <strain evidence="3">CCUG 55074</strain>
    </source>
</reference>
<dbReference type="PANTHER" id="PTHR30531:SF12">
    <property type="entry name" value="FLAGELLAR BIOSYNTHETIC PROTEIN FLHB"/>
    <property type="match status" value="1"/>
</dbReference>
<protein>
    <submittedName>
        <fullName evidence="2">EscU/YscU/HrcU family type III secretion system export apparatus switch protein</fullName>
    </submittedName>
</protein>
<dbReference type="Gene3D" id="3.40.1690.10">
    <property type="entry name" value="secretion proteins EscU"/>
    <property type="match status" value="1"/>
</dbReference>
<comment type="caution">
    <text evidence="2">The sequence shown here is derived from an EMBL/GenBank/DDBJ whole genome shotgun (WGS) entry which is preliminary data.</text>
</comment>
<evidence type="ECO:0000313" key="3">
    <source>
        <dbReference type="Proteomes" id="UP001597216"/>
    </source>
</evidence>
<comment type="similarity">
    <text evidence="1">Belongs to the type III secretion exporter family.</text>
</comment>
<dbReference type="PANTHER" id="PTHR30531">
    <property type="entry name" value="FLAGELLAR BIOSYNTHETIC PROTEIN FLHB"/>
    <property type="match status" value="1"/>
</dbReference>
<dbReference type="EMBL" id="JBHTLQ010000007">
    <property type="protein sequence ID" value="MFD1189900.1"/>
    <property type="molecule type" value="Genomic_DNA"/>
</dbReference>
<organism evidence="2 3">
    <name type="scientific">Phenylobacterium conjunctum</name>
    <dbReference type="NCBI Taxonomy" id="1298959"/>
    <lineage>
        <taxon>Bacteria</taxon>
        <taxon>Pseudomonadati</taxon>
        <taxon>Pseudomonadota</taxon>
        <taxon>Alphaproteobacteria</taxon>
        <taxon>Caulobacterales</taxon>
        <taxon>Caulobacteraceae</taxon>
        <taxon>Phenylobacterium</taxon>
    </lineage>
</organism>
<dbReference type="InterPro" id="IPR006135">
    <property type="entry name" value="T3SS_substrate_exporter"/>
</dbReference>
<gene>
    <name evidence="2" type="ORF">ACFQ27_04850</name>
</gene>
<dbReference type="RefSeq" id="WP_374345124.1">
    <property type="nucleotide sequence ID" value="NZ_JBHTLQ010000007.1"/>
</dbReference>
<dbReference type="SUPFAM" id="SSF160544">
    <property type="entry name" value="EscU C-terminal domain-like"/>
    <property type="match status" value="1"/>
</dbReference>